<dbReference type="Pfam" id="PF04069">
    <property type="entry name" value="OpuAC"/>
    <property type="match status" value="1"/>
</dbReference>
<feature type="region of interest" description="Disordered" evidence="1">
    <location>
        <begin position="30"/>
        <end position="49"/>
    </location>
</feature>
<evidence type="ECO:0000256" key="2">
    <source>
        <dbReference type="SAM" id="SignalP"/>
    </source>
</evidence>
<dbReference type="InterPro" id="IPR007210">
    <property type="entry name" value="ABC_Gly_betaine_transp_sub-bd"/>
</dbReference>
<reference evidence="4" key="1">
    <citation type="submission" date="2020-07" db="EMBL/GenBank/DDBJ databases">
        <title>Huge and variable diversity of episymbiotic CPR bacteria and DPANN archaea in groundwater ecosystems.</title>
        <authorList>
            <person name="He C.Y."/>
            <person name="Keren R."/>
            <person name="Whittaker M."/>
            <person name="Farag I.F."/>
            <person name="Doudna J."/>
            <person name="Cate J.H.D."/>
            <person name="Banfield J.F."/>
        </authorList>
    </citation>
    <scope>NUCLEOTIDE SEQUENCE</scope>
    <source>
        <strain evidence="4">NC_groundwater_1586_Pr3_B-0.1um_66_15</strain>
    </source>
</reference>
<evidence type="ECO:0000256" key="1">
    <source>
        <dbReference type="SAM" id="MobiDB-lite"/>
    </source>
</evidence>
<keyword evidence="2" id="KW-0732">Signal</keyword>
<evidence type="ECO:0000259" key="3">
    <source>
        <dbReference type="Pfam" id="PF04069"/>
    </source>
</evidence>
<gene>
    <name evidence="4" type="ORF">HY834_18765</name>
</gene>
<evidence type="ECO:0000313" key="5">
    <source>
        <dbReference type="Proteomes" id="UP000782610"/>
    </source>
</evidence>
<dbReference type="SUPFAM" id="SSF53850">
    <property type="entry name" value="Periplasmic binding protein-like II"/>
    <property type="match status" value="1"/>
</dbReference>
<sequence length="348" mass="37565">MLRVFVALAVGLLLAVPVVPPVLAQDSVTSLPPPDAAAASSSEELAPPAPCGGQTITIARMQWPSAQLLAEIHARLIRANFGCAAEMVPGDLGATASSMGVNGQPAVAPELWITRVPEIWNGALKSQEVRQAGSTYAEPVFEGWFVPDYEVVAHPDLTKVEALKAYWRDFAAGGKKARFISCPPDWACAVINRNLIRANGLTDLFDVVEPANRFELDTLIAEAVSRKEPILFYYWQPNAVLAQFGFAPVDLGPFDKEAFACLGRVACADPKPSSFSPDPVIVALAQWVYLEAPEVAAYFQRAHMPFAEMNALLQNLNEPNATIENVADAFVAARGEVWQQWVGKPAGQ</sequence>
<dbReference type="Proteomes" id="UP000782610">
    <property type="component" value="Unassembled WGS sequence"/>
</dbReference>
<feature type="domain" description="ABC-type glycine betaine transport system substrate-binding" evidence="3">
    <location>
        <begin position="55"/>
        <end position="332"/>
    </location>
</feature>
<dbReference type="AlphaFoldDB" id="A0A933L7J8"/>
<proteinExistence type="predicted"/>
<dbReference type="Gene3D" id="3.40.190.100">
    <property type="entry name" value="Glycine betaine-binding periplasmic protein, domain 2"/>
    <property type="match status" value="1"/>
</dbReference>
<organism evidence="4 5">
    <name type="scientific">Devosia nanyangense</name>
    <dbReference type="NCBI Taxonomy" id="1228055"/>
    <lineage>
        <taxon>Bacteria</taxon>
        <taxon>Pseudomonadati</taxon>
        <taxon>Pseudomonadota</taxon>
        <taxon>Alphaproteobacteria</taxon>
        <taxon>Hyphomicrobiales</taxon>
        <taxon>Devosiaceae</taxon>
        <taxon>Devosia</taxon>
    </lineage>
</organism>
<accession>A0A933L7J8</accession>
<feature type="chain" id="PRO_5036813125" description="ABC-type glycine betaine transport system substrate-binding domain-containing protein" evidence="2">
    <location>
        <begin position="25"/>
        <end position="348"/>
    </location>
</feature>
<dbReference type="EMBL" id="JACRAF010000061">
    <property type="protein sequence ID" value="MBI4923785.1"/>
    <property type="molecule type" value="Genomic_DNA"/>
</dbReference>
<comment type="caution">
    <text evidence="4">The sequence shown here is derived from an EMBL/GenBank/DDBJ whole genome shotgun (WGS) entry which is preliminary data.</text>
</comment>
<dbReference type="GO" id="GO:0022857">
    <property type="term" value="F:transmembrane transporter activity"/>
    <property type="evidence" value="ECO:0007669"/>
    <property type="project" value="InterPro"/>
</dbReference>
<feature type="signal peptide" evidence="2">
    <location>
        <begin position="1"/>
        <end position="24"/>
    </location>
</feature>
<protein>
    <recommendedName>
        <fullName evidence="3">ABC-type glycine betaine transport system substrate-binding domain-containing protein</fullName>
    </recommendedName>
</protein>
<dbReference type="GO" id="GO:0043190">
    <property type="term" value="C:ATP-binding cassette (ABC) transporter complex"/>
    <property type="evidence" value="ECO:0007669"/>
    <property type="project" value="InterPro"/>
</dbReference>
<name>A0A933L7J8_9HYPH</name>
<evidence type="ECO:0000313" key="4">
    <source>
        <dbReference type="EMBL" id="MBI4923785.1"/>
    </source>
</evidence>
<feature type="compositionally biased region" description="Low complexity" evidence="1">
    <location>
        <begin position="36"/>
        <end position="46"/>
    </location>
</feature>